<feature type="transmembrane region" description="Helical" evidence="6">
    <location>
        <begin position="557"/>
        <end position="583"/>
    </location>
</feature>
<feature type="transmembrane region" description="Helical" evidence="6">
    <location>
        <begin position="218"/>
        <end position="243"/>
    </location>
</feature>
<organism evidence="7 8">
    <name type="scientific">Herbaspirillum lusitanum</name>
    <dbReference type="NCBI Taxonomy" id="213312"/>
    <lineage>
        <taxon>Bacteria</taxon>
        <taxon>Pseudomonadati</taxon>
        <taxon>Pseudomonadota</taxon>
        <taxon>Betaproteobacteria</taxon>
        <taxon>Burkholderiales</taxon>
        <taxon>Oxalobacteraceae</taxon>
        <taxon>Herbaspirillum</taxon>
    </lineage>
</organism>
<dbReference type="Pfam" id="PF03169">
    <property type="entry name" value="OPT"/>
    <property type="match status" value="1"/>
</dbReference>
<feature type="transmembrane region" description="Helical" evidence="6">
    <location>
        <begin position="355"/>
        <end position="378"/>
    </location>
</feature>
<comment type="caution">
    <text evidence="7">The sequence shown here is derived from an EMBL/GenBank/DDBJ whole genome shotgun (WGS) entry which is preliminary data.</text>
</comment>
<sequence length="676" mass="70110">MKNNMNGDLPELTLRGIILGALITVVFTASNVYLGLKVGLTFSSAIPAAVISMAVLRLFSGANILENNMVQTQASAAGTLSSIIFILPGLIMIGHWHGFPFMQTFGICAAGGMLGVMFSIPLRRAMVVQGDLPYPEGVAAAEILKVGSADAGDGEETRRGLRDIMFGGALSALFSLIASGFRVFAENLNLWFSAGASVLRIPVGFSLALVGAGYMIGIVAGIATLIGVLIAWGVAVPLLTAITPHPADGNLAAFANGIWSKEVRFMGAGMIGVAAVWTLGTLLRPMMEGVKASMSTLSARNKSAAGGKDATERTERDLAPHWIIAISLVLIAVLAVLFAAFLAEVPISRGLFLGLIVYSVAFAFIFGFLVAAACGYMAGLIGSSSSPISGIGIVAVILVSLLLLASGTLDNLLATPEGSKLAIAIALFVTAAIIAIAAISNDNLQDLKTGYLVGATPWRQQVALLIGCVVGAAVIPPVLELLYNAYGFAGALPREGMDAGQALAAPQATLMSAIATGIFTHKLNWNMILIGVVLGAVLIAIDYLLEKRGGVARLPVLAVGIGVYLPPTVSMALVVGAVLAWLIERGLRRRAERAGQDYEAIAEQATRRGVLVASGLIVGESLIGVLLAAIIGGTGKDAPLALVGASFEEAGQWLGLAVFVLMLWMFARRVLPKARD</sequence>
<evidence type="ECO:0000256" key="1">
    <source>
        <dbReference type="ARBA" id="ARBA00004141"/>
    </source>
</evidence>
<evidence type="ECO:0000313" key="7">
    <source>
        <dbReference type="EMBL" id="MFL9927588.1"/>
    </source>
</evidence>
<evidence type="ECO:0000256" key="2">
    <source>
        <dbReference type="ARBA" id="ARBA00022448"/>
    </source>
</evidence>
<keyword evidence="3 6" id="KW-0812">Transmembrane</keyword>
<feature type="transmembrane region" description="Helical" evidence="6">
    <location>
        <begin position="421"/>
        <end position="441"/>
    </location>
</feature>
<feature type="transmembrane region" description="Helical" evidence="6">
    <location>
        <begin position="12"/>
        <end position="33"/>
    </location>
</feature>
<feature type="transmembrane region" description="Helical" evidence="6">
    <location>
        <begin position="527"/>
        <end position="545"/>
    </location>
</feature>
<dbReference type="InterPro" id="IPR045035">
    <property type="entry name" value="YSL-like"/>
</dbReference>
<feature type="transmembrane region" description="Helical" evidence="6">
    <location>
        <begin position="77"/>
        <end position="96"/>
    </location>
</feature>
<dbReference type="PANTHER" id="PTHR31645">
    <property type="entry name" value="OLIGOPEPTIDE TRANSPORTER YGL114W-RELATED"/>
    <property type="match status" value="1"/>
</dbReference>
<name>A0ABW9AFA4_9BURK</name>
<evidence type="ECO:0000256" key="4">
    <source>
        <dbReference type="ARBA" id="ARBA00022989"/>
    </source>
</evidence>
<feature type="transmembrane region" description="Helical" evidence="6">
    <location>
        <begin position="263"/>
        <end position="283"/>
    </location>
</feature>
<feature type="transmembrane region" description="Helical" evidence="6">
    <location>
        <begin position="45"/>
        <end position="65"/>
    </location>
</feature>
<keyword evidence="8" id="KW-1185">Reference proteome</keyword>
<feature type="transmembrane region" description="Helical" evidence="6">
    <location>
        <begin position="164"/>
        <end position="184"/>
    </location>
</feature>
<gene>
    <name evidence="7" type="ORF">PQR62_25165</name>
</gene>
<feature type="transmembrane region" description="Helical" evidence="6">
    <location>
        <begin position="322"/>
        <end position="343"/>
    </location>
</feature>
<dbReference type="EMBL" id="JAQQFM010000018">
    <property type="protein sequence ID" value="MFL9927588.1"/>
    <property type="molecule type" value="Genomic_DNA"/>
</dbReference>
<evidence type="ECO:0000256" key="5">
    <source>
        <dbReference type="ARBA" id="ARBA00023136"/>
    </source>
</evidence>
<evidence type="ECO:0000256" key="3">
    <source>
        <dbReference type="ARBA" id="ARBA00022692"/>
    </source>
</evidence>
<dbReference type="NCBIfam" id="TIGR00733">
    <property type="entry name" value="OPT family oligopeptide transporter"/>
    <property type="match status" value="1"/>
</dbReference>
<feature type="transmembrane region" description="Helical" evidence="6">
    <location>
        <begin position="462"/>
        <end position="479"/>
    </location>
</feature>
<evidence type="ECO:0000313" key="8">
    <source>
        <dbReference type="Proteomes" id="UP001629246"/>
    </source>
</evidence>
<feature type="transmembrane region" description="Helical" evidence="6">
    <location>
        <begin position="390"/>
        <end position="409"/>
    </location>
</feature>
<keyword evidence="5 6" id="KW-0472">Membrane</keyword>
<reference evidence="7 8" key="1">
    <citation type="journal article" date="2024" name="Chem. Sci.">
        <title>Discovery of megapolipeptins by genome mining of a Burkholderiales bacteria collection.</title>
        <authorList>
            <person name="Paulo B.S."/>
            <person name="Recchia M.J.J."/>
            <person name="Lee S."/>
            <person name="Fergusson C.H."/>
            <person name="Romanowski S.B."/>
            <person name="Hernandez A."/>
            <person name="Krull N."/>
            <person name="Liu D.Y."/>
            <person name="Cavanagh H."/>
            <person name="Bos A."/>
            <person name="Gray C.A."/>
            <person name="Murphy B.T."/>
            <person name="Linington R.G."/>
            <person name="Eustaquio A.S."/>
        </authorList>
    </citation>
    <scope>NUCLEOTIDE SEQUENCE [LARGE SCALE GENOMIC DNA]</scope>
    <source>
        <strain evidence="7 8">RL21-008-BIB-A</strain>
    </source>
</reference>
<feature type="transmembrane region" description="Helical" evidence="6">
    <location>
        <begin position="650"/>
        <end position="667"/>
    </location>
</feature>
<protein>
    <submittedName>
        <fullName evidence="7">Oligopeptide transporter, OPT family</fullName>
    </submittedName>
</protein>
<dbReference type="InterPro" id="IPR004813">
    <property type="entry name" value="OPT"/>
</dbReference>
<comment type="subcellular location">
    <subcellularLocation>
        <location evidence="1">Membrane</location>
        <topology evidence="1">Multi-pass membrane protein</topology>
    </subcellularLocation>
</comment>
<evidence type="ECO:0000256" key="6">
    <source>
        <dbReference type="SAM" id="Phobius"/>
    </source>
</evidence>
<dbReference type="NCBIfam" id="TIGR00728">
    <property type="entry name" value="OPT_sfam"/>
    <property type="match status" value="1"/>
</dbReference>
<proteinExistence type="predicted"/>
<dbReference type="PANTHER" id="PTHR31645:SF0">
    <property type="entry name" value="OLIGOPEPTIDE TRANSPORTER YGL114W-RELATED"/>
    <property type="match status" value="1"/>
</dbReference>
<dbReference type="Proteomes" id="UP001629246">
    <property type="component" value="Unassembled WGS sequence"/>
</dbReference>
<feature type="transmembrane region" description="Helical" evidence="6">
    <location>
        <begin position="102"/>
        <end position="122"/>
    </location>
</feature>
<accession>A0ABW9AFA4</accession>
<feature type="transmembrane region" description="Helical" evidence="6">
    <location>
        <begin position="610"/>
        <end position="630"/>
    </location>
</feature>
<dbReference type="InterPro" id="IPR004814">
    <property type="entry name" value="Oligopep_transpt"/>
</dbReference>
<keyword evidence="4 6" id="KW-1133">Transmembrane helix</keyword>
<keyword evidence="2" id="KW-0813">Transport</keyword>